<keyword evidence="1" id="KW-0539">Nucleus</keyword>
<gene>
    <name evidence="3" type="ORF">K432DRAFT_362044</name>
</gene>
<dbReference type="InterPro" id="IPR036864">
    <property type="entry name" value="Zn2-C6_fun-type_DNA-bd_sf"/>
</dbReference>
<reference evidence="3 4" key="1">
    <citation type="journal article" date="2016" name="Nat. Commun.">
        <title>Ectomycorrhizal ecology is imprinted in the genome of the dominant symbiotic fungus Cenococcum geophilum.</title>
        <authorList>
            <consortium name="DOE Joint Genome Institute"/>
            <person name="Peter M."/>
            <person name="Kohler A."/>
            <person name="Ohm R.A."/>
            <person name="Kuo A."/>
            <person name="Krutzmann J."/>
            <person name="Morin E."/>
            <person name="Arend M."/>
            <person name="Barry K.W."/>
            <person name="Binder M."/>
            <person name="Choi C."/>
            <person name="Clum A."/>
            <person name="Copeland A."/>
            <person name="Grisel N."/>
            <person name="Haridas S."/>
            <person name="Kipfer T."/>
            <person name="LaButti K."/>
            <person name="Lindquist E."/>
            <person name="Lipzen A."/>
            <person name="Maire R."/>
            <person name="Meier B."/>
            <person name="Mihaltcheva S."/>
            <person name="Molinier V."/>
            <person name="Murat C."/>
            <person name="Poggeler S."/>
            <person name="Quandt C.A."/>
            <person name="Sperisen C."/>
            <person name="Tritt A."/>
            <person name="Tisserant E."/>
            <person name="Crous P.W."/>
            <person name="Henrissat B."/>
            <person name="Nehls U."/>
            <person name="Egli S."/>
            <person name="Spatafora J.W."/>
            <person name="Grigoriev I.V."/>
            <person name="Martin F.M."/>
        </authorList>
    </citation>
    <scope>NUCLEOTIDE SEQUENCE [LARGE SCALE GENOMIC DNA]</scope>
    <source>
        <strain evidence="3 4">CBS 459.81</strain>
    </source>
</reference>
<dbReference type="GO" id="GO:0000981">
    <property type="term" value="F:DNA-binding transcription factor activity, RNA polymerase II-specific"/>
    <property type="evidence" value="ECO:0007669"/>
    <property type="project" value="InterPro"/>
</dbReference>
<dbReference type="GO" id="GO:0008270">
    <property type="term" value="F:zinc ion binding"/>
    <property type="evidence" value="ECO:0007669"/>
    <property type="project" value="InterPro"/>
</dbReference>
<dbReference type="OrthoDB" id="5429770at2759"/>
<dbReference type="SUPFAM" id="SSF57701">
    <property type="entry name" value="Zn2/Cys6 DNA-binding domain"/>
    <property type="match status" value="1"/>
</dbReference>
<dbReference type="AlphaFoldDB" id="A0A8E2JB29"/>
<evidence type="ECO:0000313" key="3">
    <source>
        <dbReference type="EMBL" id="OCK75454.1"/>
    </source>
</evidence>
<dbReference type="PROSITE" id="PS50048">
    <property type="entry name" value="ZN2_CY6_FUNGAL_2"/>
    <property type="match status" value="1"/>
</dbReference>
<dbReference type="SMART" id="SM00066">
    <property type="entry name" value="GAL4"/>
    <property type="match status" value="1"/>
</dbReference>
<keyword evidence="4" id="KW-1185">Reference proteome</keyword>
<dbReference type="EMBL" id="KV745315">
    <property type="protein sequence ID" value="OCK75454.1"/>
    <property type="molecule type" value="Genomic_DNA"/>
</dbReference>
<sequence length="529" mass="59096">MVYHGVVSKGCQRCRQRKIKCDQRKPGCLRCEKAKTQCPGFRNLANVMFRDESERIIRKARTLHEENQIEQPRSSVMQNAVTALSTASAFSASLLPTSISHALSQPINEIGAHFFFANYSCNELPLSEDYHAWLTQMYCEGRSNHALRAAIEAVGMAGISNIFYAPDVASKSKEQYGRALAATMQALSHPVEAVADTTFVTVILLGLFEFMTIENWDHYRSWAAHIKGAMALLQLRGQEQFNYERGRQLFKQLRSHILYDCMQQDVAAPQALLQISHNLKTSAMDERSKKIQPGPIGDMCFRLLDLRAAIKSRDITDPKAIREAAIEMDGELEAWRAALPPCWSYATVDAGDAPAGTYFGGKRQIYSNLWTAQVLNNWRTLRILINRVILQNAIRSDAPDSAHESTALSLIHQLSTEICISAPNFIGSPRSAGLIWPIFVVSQEHLNPRSERCWAVEQLRRISSSMGIRQAGLLADTISQSLNGSQGNFANMEQQAVLSHQSVSPNCTSPSDLSTPMHRTSFSEYCKEI</sequence>
<protein>
    <recommendedName>
        <fullName evidence="2">Zn(2)-C6 fungal-type domain-containing protein</fullName>
    </recommendedName>
</protein>
<feature type="domain" description="Zn(2)-C6 fungal-type" evidence="2">
    <location>
        <begin position="10"/>
        <end position="38"/>
    </location>
</feature>
<evidence type="ECO:0000313" key="4">
    <source>
        <dbReference type="Proteomes" id="UP000250266"/>
    </source>
</evidence>
<dbReference type="PANTHER" id="PTHR38791">
    <property type="entry name" value="ZN(II)2CYS6 TRANSCRIPTION FACTOR (EUROFUNG)-RELATED-RELATED"/>
    <property type="match status" value="1"/>
</dbReference>
<name>A0A8E2JB29_9PEZI</name>
<dbReference type="InterPro" id="IPR001138">
    <property type="entry name" value="Zn2Cys6_DnaBD"/>
</dbReference>
<evidence type="ECO:0000259" key="2">
    <source>
        <dbReference type="PROSITE" id="PS50048"/>
    </source>
</evidence>
<proteinExistence type="predicted"/>
<dbReference type="Proteomes" id="UP000250266">
    <property type="component" value="Unassembled WGS sequence"/>
</dbReference>
<accession>A0A8E2JB29</accession>
<dbReference type="InterPro" id="IPR053175">
    <property type="entry name" value="DHMBA_Reg_Transcription_Factor"/>
</dbReference>
<evidence type="ECO:0000256" key="1">
    <source>
        <dbReference type="ARBA" id="ARBA00023242"/>
    </source>
</evidence>
<dbReference type="PROSITE" id="PS00463">
    <property type="entry name" value="ZN2_CY6_FUNGAL_1"/>
    <property type="match status" value="1"/>
</dbReference>
<dbReference type="Pfam" id="PF00172">
    <property type="entry name" value="Zn_clus"/>
    <property type="match status" value="1"/>
</dbReference>
<dbReference type="Gene3D" id="4.10.240.10">
    <property type="entry name" value="Zn(2)-C6 fungal-type DNA-binding domain"/>
    <property type="match status" value="1"/>
</dbReference>
<organism evidence="3 4">
    <name type="scientific">Lepidopterella palustris CBS 459.81</name>
    <dbReference type="NCBI Taxonomy" id="1314670"/>
    <lineage>
        <taxon>Eukaryota</taxon>
        <taxon>Fungi</taxon>
        <taxon>Dikarya</taxon>
        <taxon>Ascomycota</taxon>
        <taxon>Pezizomycotina</taxon>
        <taxon>Dothideomycetes</taxon>
        <taxon>Pleosporomycetidae</taxon>
        <taxon>Mytilinidiales</taxon>
        <taxon>Argynnaceae</taxon>
        <taxon>Lepidopterella</taxon>
    </lineage>
</organism>
<dbReference type="CDD" id="cd00067">
    <property type="entry name" value="GAL4"/>
    <property type="match status" value="1"/>
</dbReference>